<dbReference type="Proteomes" id="UP000306918">
    <property type="component" value="Unassembled WGS sequence"/>
</dbReference>
<dbReference type="InterPro" id="IPR013784">
    <property type="entry name" value="Carb-bd-like_fold"/>
</dbReference>
<dbReference type="Pfam" id="PF14321">
    <property type="entry name" value="DUF4382"/>
    <property type="match status" value="1"/>
</dbReference>
<feature type="domain" description="DUF4382" evidence="2">
    <location>
        <begin position="31"/>
        <end position="171"/>
    </location>
</feature>
<dbReference type="AlphaFoldDB" id="A0A4S8I2B3"/>
<comment type="caution">
    <text evidence="3">The sequence shown here is derived from an EMBL/GenBank/DDBJ whole genome shotgun (WGS) entry which is preliminary data.</text>
</comment>
<dbReference type="OrthoDB" id="2111471at2"/>
<dbReference type="InterPro" id="IPR025491">
    <property type="entry name" value="DUF4382"/>
</dbReference>
<feature type="signal peptide" evidence="1">
    <location>
        <begin position="1"/>
        <end position="22"/>
    </location>
</feature>
<feature type="chain" id="PRO_5020659672" evidence="1">
    <location>
        <begin position="23"/>
        <end position="262"/>
    </location>
</feature>
<gene>
    <name evidence="3" type="ORF">FAM09_08765</name>
</gene>
<proteinExistence type="predicted"/>
<sequence length="262" mass="28049">MKSNFLSSLFVFLLFTSTTLISCSEKDSNEKAKLEVRLTDDPAAFDAVYIDLKDVQINVTGNDDKGWQSLPGVHAGIYNLLDLVNDKDTLLVNADIPSGKLHQIRLVLGSNNSIVANGVTIPLETPSAQQSGLKLNVQQTVNGGILYTMVLDFDAGRSVVQTGNGKFILKPVIRTVLNAVGGSIKGAVTPGTVLTGVYAINGTDTMSTFTDQNGAYIIKGVPAATYTMRYWPTDTAYKSQVKTGIIVTTGNVTVVDTVRLTK</sequence>
<dbReference type="PROSITE" id="PS51257">
    <property type="entry name" value="PROKAR_LIPOPROTEIN"/>
    <property type="match status" value="1"/>
</dbReference>
<evidence type="ECO:0000313" key="4">
    <source>
        <dbReference type="Proteomes" id="UP000306918"/>
    </source>
</evidence>
<keyword evidence="4" id="KW-1185">Reference proteome</keyword>
<reference evidence="3 4" key="1">
    <citation type="submission" date="2019-04" db="EMBL/GenBank/DDBJ databases">
        <title>Niastella caeni sp. nov., isolated from activated sludge.</title>
        <authorList>
            <person name="Sheng M."/>
        </authorList>
    </citation>
    <scope>NUCLEOTIDE SEQUENCE [LARGE SCALE GENOMIC DNA]</scope>
    <source>
        <strain evidence="3 4">HX-2-15</strain>
    </source>
</reference>
<dbReference type="SUPFAM" id="SSF49452">
    <property type="entry name" value="Starch-binding domain-like"/>
    <property type="match status" value="1"/>
</dbReference>
<evidence type="ECO:0000313" key="3">
    <source>
        <dbReference type="EMBL" id="THU39972.1"/>
    </source>
</evidence>
<accession>A0A4S8I2B3</accession>
<evidence type="ECO:0000259" key="2">
    <source>
        <dbReference type="Pfam" id="PF14321"/>
    </source>
</evidence>
<evidence type="ECO:0000256" key="1">
    <source>
        <dbReference type="SAM" id="SignalP"/>
    </source>
</evidence>
<protein>
    <submittedName>
        <fullName evidence="3">DUF4382 domain-containing protein</fullName>
    </submittedName>
</protein>
<organism evidence="3 4">
    <name type="scientific">Niastella caeni</name>
    <dbReference type="NCBI Taxonomy" id="2569763"/>
    <lineage>
        <taxon>Bacteria</taxon>
        <taxon>Pseudomonadati</taxon>
        <taxon>Bacteroidota</taxon>
        <taxon>Chitinophagia</taxon>
        <taxon>Chitinophagales</taxon>
        <taxon>Chitinophagaceae</taxon>
        <taxon>Niastella</taxon>
    </lineage>
</organism>
<dbReference type="EMBL" id="STFF01000002">
    <property type="protein sequence ID" value="THU39972.1"/>
    <property type="molecule type" value="Genomic_DNA"/>
</dbReference>
<name>A0A4S8I2B3_9BACT</name>
<keyword evidence="1" id="KW-0732">Signal</keyword>
<dbReference type="GO" id="GO:0030246">
    <property type="term" value="F:carbohydrate binding"/>
    <property type="evidence" value="ECO:0007669"/>
    <property type="project" value="InterPro"/>
</dbReference>
<dbReference type="RefSeq" id="WP_136576728.1">
    <property type="nucleotide sequence ID" value="NZ_STFF01000002.1"/>
</dbReference>